<feature type="repeat" description="PPR" evidence="5">
    <location>
        <begin position="915"/>
        <end position="949"/>
    </location>
</feature>
<dbReference type="EMBL" id="JACGWN010000008">
    <property type="protein sequence ID" value="KAL0440485.1"/>
    <property type="molecule type" value="Genomic_DNA"/>
</dbReference>
<comment type="caution">
    <text evidence="8">The sequence shown here is derived from an EMBL/GenBank/DDBJ whole genome shotgun (WGS) entry which is preliminary data.</text>
</comment>
<feature type="compositionally biased region" description="Polar residues" evidence="6">
    <location>
        <begin position="129"/>
        <end position="144"/>
    </location>
</feature>
<dbReference type="Pfam" id="PF12854">
    <property type="entry name" value="PPR_1"/>
    <property type="match status" value="1"/>
</dbReference>
<sequence>MEGSSSPLTPSTNPSSKLNPKPSNGSRNTIHIGGIPVEFPYQPYGTQLAFMNRLISTLDRSQRDGHCHALLESPTGTGKSLSLLCSALAWQQNQKVKNVHANLTHSSTRANPEAVSDPINHGGGFIPETQPSGNPVTSPHVTNNAKKEKKRLAPTIFYSSRTHTQISQVIREYKKTSYRVPMAVLVGIKETLLYKSILACKLLLKNRNDTCPEFKNVHKVKGHPSLQKGGCHEVHDIEDLVKVGQVVKGCSYFAARSMAQDAELVFCPYNYIINPVIRDAMEVDISGSIIIFDEAHNIEDIARDAGSIDLDEEVLLRKCRPTELGQLSLNDSMTYQPLFEMTQDILSWIGRRKNTLVKREFQNYFRCWTGDKALKELEEANMSLQSFPILQECAKKAIRAASEAEPDIAHLSGIAAITLEGLFSSLNYFFAGNGAHAYDYQLALQRFVKKDEGGWTTTFNLWCLNPAVVFKSIAESSQSVILTSGTLSPLNTFSSELGVQFGTCLEAPHVIDVDSQVWAAAIANGPGNYPLNASYKTADEYAFQGSKKHYYTNPYLRGEDKVYGNWHTSLLNHHRSSVSAFTFSTLESSLSSTNKNHSSNDESRILSQLSDLLPVASDNSSLNGGNLCGESMVVFFNWAIEQHRSFSKDIDAYHIVLKALGRRKFFVHMMEMLKDMRDKGMNPNPETLFIVMDSYVRARQVSKATKVFGELEKYGLQCNDETLCVALKCLSQRSRVGAAWSLFNKMRDKVQRDCAMYNIILGGWSKFGRVTEVEKILKVMVDDGIEPDCATYSYLIESFGRAGRVDDAVKIFKYLEEKGNLLSAEKSSDAIEMFDEMLGQGIIPSVGIVTEFLKPLCSYGPPHAALVIYKKARKAGCGISLAAYKLLLMRLSRFGKFGMLLNIWDEMQESGHSSDMEVYEYIINGLCNTGKLETAVLVMEECIHKGFFPARSFAVNLITS</sequence>
<dbReference type="Gene3D" id="1.10.275.40">
    <property type="match status" value="1"/>
</dbReference>
<feature type="repeat" description="PPR" evidence="5">
    <location>
        <begin position="788"/>
        <end position="822"/>
    </location>
</feature>
<dbReference type="GO" id="GO:1990918">
    <property type="term" value="P:double-strand break repair involved in meiotic recombination"/>
    <property type="evidence" value="ECO:0007669"/>
    <property type="project" value="TreeGrafter"/>
</dbReference>
<dbReference type="InterPro" id="IPR045028">
    <property type="entry name" value="DinG/Rad3-like"/>
</dbReference>
<dbReference type="Gene3D" id="3.40.50.300">
    <property type="entry name" value="P-loop containing nucleotide triphosphate hydrolases"/>
    <property type="match status" value="2"/>
</dbReference>
<dbReference type="GO" id="GO:0016818">
    <property type="term" value="F:hydrolase activity, acting on acid anhydrides, in phosphorus-containing anhydrides"/>
    <property type="evidence" value="ECO:0007669"/>
    <property type="project" value="InterPro"/>
</dbReference>
<feature type="region of interest" description="Disordered" evidence="6">
    <location>
        <begin position="120"/>
        <end position="146"/>
    </location>
</feature>
<feature type="compositionally biased region" description="Polar residues" evidence="6">
    <location>
        <begin position="17"/>
        <end position="29"/>
    </location>
</feature>
<feature type="repeat" description="PPR" evidence="5">
    <location>
        <begin position="753"/>
        <end position="787"/>
    </location>
</feature>
<dbReference type="PANTHER" id="PTHR11472:SF47">
    <property type="entry name" value="FANCONI ANEMIA GROUP J PROTEIN"/>
    <property type="match status" value="1"/>
</dbReference>
<dbReference type="Gene3D" id="1.10.30.20">
    <property type="entry name" value="Bacterial XPD DNA helicase, FeS cluster domain"/>
    <property type="match status" value="1"/>
</dbReference>
<feature type="compositionally biased region" description="Low complexity" evidence="6">
    <location>
        <begin position="1"/>
        <end position="16"/>
    </location>
</feature>
<feature type="domain" description="Helicase ATP-binding" evidence="7">
    <location>
        <begin position="33"/>
        <end position="368"/>
    </location>
</feature>
<keyword evidence="1" id="KW-0677">Repeat</keyword>
<dbReference type="GO" id="GO:0003677">
    <property type="term" value="F:DNA binding"/>
    <property type="evidence" value="ECO:0007669"/>
    <property type="project" value="InterPro"/>
</dbReference>
<dbReference type="InterPro" id="IPR010614">
    <property type="entry name" value="RAD3-like_helicase_DEAD"/>
</dbReference>
<dbReference type="InterPro" id="IPR002464">
    <property type="entry name" value="DNA/RNA_helicase_DEAH_CS"/>
</dbReference>
<dbReference type="GO" id="GO:0006289">
    <property type="term" value="P:nucleotide-excision repair"/>
    <property type="evidence" value="ECO:0007669"/>
    <property type="project" value="TreeGrafter"/>
</dbReference>
<dbReference type="PROSITE" id="PS51375">
    <property type="entry name" value="PPR"/>
    <property type="match status" value="5"/>
</dbReference>
<reference evidence="8" key="1">
    <citation type="submission" date="2020-06" db="EMBL/GenBank/DDBJ databases">
        <authorList>
            <person name="Li T."/>
            <person name="Hu X."/>
            <person name="Zhang T."/>
            <person name="Song X."/>
            <person name="Zhang H."/>
            <person name="Dai N."/>
            <person name="Sheng W."/>
            <person name="Hou X."/>
            <person name="Wei L."/>
        </authorList>
    </citation>
    <scope>NUCLEOTIDE SEQUENCE</scope>
    <source>
        <strain evidence="8">KEN1</strain>
        <tissue evidence="8">Leaf</tissue>
    </source>
</reference>
<keyword evidence="2" id="KW-0547">Nucleotide-binding</keyword>
<feature type="region of interest" description="Disordered" evidence="6">
    <location>
        <begin position="1"/>
        <end position="29"/>
    </location>
</feature>
<name>A0AAW2WFB5_9LAMI</name>
<evidence type="ECO:0000256" key="4">
    <source>
        <dbReference type="ARBA" id="ARBA00022840"/>
    </source>
</evidence>
<gene>
    <name evidence="8" type="ORF">Slati_2531500</name>
</gene>
<dbReference type="Gene3D" id="1.25.40.10">
    <property type="entry name" value="Tetratricopeptide repeat domain"/>
    <property type="match status" value="3"/>
</dbReference>
<dbReference type="PROSITE" id="PS00690">
    <property type="entry name" value="DEAH_ATP_HELICASE"/>
    <property type="match status" value="1"/>
</dbReference>
<dbReference type="Pfam" id="PF01535">
    <property type="entry name" value="PPR"/>
    <property type="match status" value="3"/>
</dbReference>
<dbReference type="Pfam" id="PF06733">
    <property type="entry name" value="DEAD_2"/>
    <property type="match status" value="1"/>
</dbReference>
<keyword evidence="3" id="KW-0378">Hydrolase</keyword>
<dbReference type="InterPro" id="IPR027417">
    <property type="entry name" value="P-loop_NTPase"/>
</dbReference>
<dbReference type="NCBIfam" id="TIGR00756">
    <property type="entry name" value="PPR"/>
    <property type="match status" value="4"/>
</dbReference>
<dbReference type="InterPro" id="IPR002885">
    <property type="entry name" value="PPR_rpt"/>
</dbReference>
<dbReference type="AlphaFoldDB" id="A0AAW2WFB5"/>
<feature type="repeat" description="PPR" evidence="5">
    <location>
        <begin position="684"/>
        <end position="718"/>
    </location>
</feature>
<reference evidence="8" key="2">
    <citation type="journal article" date="2024" name="Plant">
        <title>Genomic evolution and insights into agronomic trait innovations of Sesamum species.</title>
        <authorList>
            <person name="Miao H."/>
            <person name="Wang L."/>
            <person name="Qu L."/>
            <person name="Liu H."/>
            <person name="Sun Y."/>
            <person name="Le M."/>
            <person name="Wang Q."/>
            <person name="Wei S."/>
            <person name="Zheng Y."/>
            <person name="Lin W."/>
            <person name="Duan Y."/>
            <person name="Cao H."/>
            <person name="Xiong S."/>
            <person name="Wang X."/>
            <person name="Wei L."/>
            <person name="Li C."/>
            <person name="Ma Q."/>
            <person name="Ju M."/>
            <person name="Zhao R."/>
            <person name="Li G."/>
            <person name="Mu C."/>
            <person name="Tian Q."/>
            <person name="Mei H."/>
            <person name="Zhang T."/>
            <person name="Gao T."/>
            <person name="Zhang H."/>
        </authorList>
    </citation>
    <scope>NUCLEOTIDE SEQUENCE</scope>
    <source>
        <strain evidence="8">KEN1</strain>
    </source>
</reference>
<proteinExistence type="predicted"/>
<evidence type="ECO:0000313" key="8">
    <source>
        <dbReference type="EMBL" id="KAL0440485.1"/>
    </source>
</evidence>
<protein>
    <submittedName>
        <fullName evidence="8">Fanconi anemia group J protein</fullName>
    </submittedName>
</protein>
<evidence type="ECO:0000256" key="2">
    <source>
        <dbReference type="ARBA" id="ARBA00022741"/>
    </source>
</evidence>
<evidence type="ECO:0000256" key="5">
    <source>
        <dbReference type="PROSITE-ProRule" id="PRU00708"/>
    </source>
</evidence>
<dbReference type="GO" id="GO:0003678">
    <property type="term" value="F:DNA helicase activity"/>
    <property type="evidence" value="ECO:0007669"/>
    <property type="project" value="InterPro"/>
</dbReference>
<dbReference type="InterPro" id="IPR042493">
    <property type="entry name" value="XPD_DNA_FeS"/>
</dbReference>
<dbReference type="GO" id="GO:0005524">
    <property type="term" value="F:ATP binding"/>
    <property type="evidence" value="ECO:0007669"/>
    <property type="project" value="UniProtKB-KW"/>
</dbReference>
<keyword evidence="4" id="KW-0067">ATP-binding</keyword>
<evidence type="ECO:0000256" key="1">
    <source>
        <dbReference type="ARBA" id="ARBA00022737"/>
    </source>
</evidence>
<dbReference type="InterPro" id="IPR011990">
    <property type="entry name" value="TPR-like_helical_dom_sf"/>
</dbReference>
<dbReference type="InterPro" id="IPR014013">
    <property type="entry name" value="Helic_SF1/SF2_ATP-bd_DinG/Rad3"/>
</dbReference>
<dbReference type="PROSITE" id="PS51193">
    <property type="entry name" value="HELICASE_ATP_BIND_2"/>
    <property type="match status" value="1"/>
</dbReference>
<dbReference type="SUPFAM" id="SSF52540">
    <property type="entry name" value="P-loop containing nucleoside triphosphate hydrolases"/>
    <property type="match status" value="1"/>
</dbReference>
<dbReference type="InterPro" id="IPR006554">
    <property type="entry name" value="Helicase-like_DEXD_c2"/>
</dbReference>
<evidence type="ECO:0000256" key="6">
    <source>
        <dbReference type="SAM" id="MobiDB-lite"/>
    </source>
</evidence>
<dbReference type="SMART" id="SM00488">
    <property type="entry name" value="DEXDc2"/>
    <property type="match status" value="1"/>
</dbReference>
<dbReference type="GO" id="GO:0005634">
    <property type="term" value="C:nucleus"/>
    <property type="evidence" value="ECO:0007669"/>
    <property type="project" value="TreeGrafter"/>
</dbReference>
<evidence type="ECO:0000256" key="3">
    <source>
        <dbReference type="ARBA" id="ARBA00022801"/>
    </source>
</evidence>
<organism evidence="8">
    <name type="scientific">Sesamum latifolium</name>
    <dbReference type="NCBI Taxonomy" id="2727402"/>
    <lineage>
        <taxon>Eukaryota</taxon>
        <taxon>Viridiplantae</taxon>
        <taxon>Streptophyta</taxon>
        <taxon>Embryophyta</taxon>
        <taxon>Tracheophyta</taxon>
        <taxon>Spermatophyta</taxon>
        <taxon>Magnoliopsida</taxon>
        <taxon>eudicotyledons</taxon>
        <taxon>Gunneridae</taxon>
        <taxon>Pentapetalae</taxon>
        <taxon>asterids</taxon>
        <taxon>lamiids</taxon>
        <taxon>Lamiales</taxon>
        <taxon>Pedaliaceae</taxon>
        <taxon>Sesamum</taxon>
    </lineage>
</organism>
<feature type="repeat" description="PPR" evidence="5">
    <location>
        <begin position="649"/>
        <end position="683"/>
    </location>
</feature>
<accession>A0AAW2WFB5</accession>
<dbReference type="PANTHER" id="PTHR11472">
    <property type="entry name" value="DNA REPAIR DEAD HELICASE RAD3/XP-D SUBFAMILY MEMBER"/>
    <property type="match status" value="1"/>
</dbReference>
<evidence type="ECO:0000259" key="7">
    <source>
        <dbReference type="PROSITE" id="PS51193"/>
    </source>
</evidence>